<gene>
    <name evidence="2" type="ORF">UY23_C0005G0036</name>
</gene>
<evidence type="ECO:0000313" key="3">
    <source>
        <dbReference type="Proteomes" id="UP000034956"/>
    </source>
</evidence>
<sequence length="317" mass="37574">MNGLIHSYNKTSIGNVSKFLLEYRDVHDYQYLFSSKEWLMSFAEIYAPKENFLIQSENTRNYFSLSIFGDQIVFTGDPFNDFNGVYVSDSDDAYDFKEIIEYLIRFGYKIKWENLFEEDLLIELGMCGKGVLREMGRGLRIHFHEGIRSYDDMMSGRILLMYKKFSEQLFFCRAFGDEMHNKPYLLGTLLSNRRKELLAKKSEEYNLSFEPQFNEFITKLVSHDSLWKNVFLDYCVDKERNEIVAMSLNFISGRDVICYLRAHMPSANKVSYGLVLDYWSNTKDFREKVRIVDLTRGTEPYKYRLGAREYCFNIFET</sequence>
<dbReference type="AlphaFoldDB" id="A0A0G1X9B0"/>
<reference evidence="2 3" key="1">
    <citation type="journal article" date="2015" name="Nature">
        <title>rRNA introns, odd ribosomes, and small enigmatic genomes across a large radiation of phyla.</title>
        <authorList>
            <person name="Brown C.T."/>
            <person name="Hug L.A."/>
            <person name="Thomas B.C."/>
            <person name="Sharon I."/>
            <person name="Castelle C.J."/>
            <person name="Singh A."/>
            <person name="Wilkins M.J."/>
            <person name="Williams K.H."/>
            <person name="Banfield J.F."/>
        </authorList>
    </citation>
    <scope>NUCLEOTIDE SEQUENCE [LARGE SCALE GENOMIC DNA]</scope>
</reference>
<name>A0A0G1X9B0_9BACT</name>
<proteinExistence type="predicted"/>
<dbReference type="InterPro" id="IPR016181">
    <property type="entry name" value="Acyl_CoA_acyltransferase"/>
</dbReference>
<feature type="domain" description="BioF2-like acetyltransferase" evidence="1">
    <location>
        <begin position="204"/>
        <end position="302"/>
    </location>
</feature>
<organism evidence="2 3">
    <name type="scientific">Candidatus Jorgensenbacteria bacterium GW2011_GWA1_48_11</name>
    <dbReference type="NCBI Taxonomy" id="1618660"/>
    <lineage>
        <taxon>Bacteria</taxon>
        <taxon>Candidatus Joergenseniibacteriota</taxon>
    </lineage>
</organism>
<accession>A0A0G1X9B0</accession>
<comment type="caution">
    <text evidence="2">The sequence shown here is derived from an EMBL/GenBank/DDBJ whole genome shotgun (WGS) entry which is preliminary data.</text>
</comment>
<dbReference type="Pfam" id="PF13480">
    <property type="entry name" value="Acetyltransf_6"/>
    <property type="match status" value="1"/>
</dbReference>
<dbReference type="InterPro" id="IPR038740">
    <property type="entry name" value="BioF2-like_GNAT_dom"/>
</dbReference>
<dbReference type="SUPFAM" id="SSF55729">
    <property type="entry name" value="Acyl-CoA N-acyltransferases (Nat)"/>
    <property type="match status" value="1"/>
</dbReference>
<evidence type="ECO:0000259" key="1">
    <source>
        <dbReference type="Pfam" id="PF13480"/>
    </source>
</evidence>
<dbReference type="Proteomes" id="UP000034956">
    <property type="component" value="Unassembled WGS sequence"/>
</dbReference>
<dbReference type="EMBL" id="LCPF01000005">
    <property type="protein sequence ID" value="KKU90940.1"/>
    <property type="molecule type" value="Genomic_DNA"/>
</dbReference>
<evidence type="ECO:0000313" key="2">
    <source>
        <dbReference type="EMBL" id="KKU90940.1"/>
    </source>
</evidence>
<protein>
    <recommendedName>
        <fullName evidence="1">BioF2-like acetyltransferase domain-containing protein</fullName>
    </recommendedName>
</protein>